<gene>
    <name evidence="4" type="ORF">SAMN04488542_114124</name>
</gene>
<keyword evidence="2" id="KW-0472">Membrane</keyword>
<feature type="domain" description="DUF4367" evidence="3">
    <location>
        <begin position="143"/>
        <end position="255"/>
    </location>
</feature>
<sequence length="256" mass="28878">MMNEPNEQDRIIQKALQDYYNRIEIPDAAPSWEKVHVQMQKRRCKKKTLFRLKIVAAVIAAAFMIDLAATTNITKTYASMSSLFREAKDRVVEFFFAKEQHDTSAAKTVPPPSAEGEGENPAVPEPTTLEDAKAKLAFPLLLPSYVPDHFSLEVVRIFREASGQYHNVYLEYMNDNEDIFKISQRFIEPGSTHVKSDVSTDVGVIRKTMIGNSRGILVIVPEGFVTLEWLTEDQIKVSISGKLAETDVLEIAESLR</sequence>
<keyword evidence="2" id="KW-0812">Transmembrane</keyword>
<dbReference type="RefSeq" id="WP_091231137.1">
    <property type="nucleotide sequence ID" value="NZ_FNBG01000014.1"/>
</dbReference>
<feature type="region of interest" description="Disordered" evidence="1">
    <location>
        <begin position="103"/>
        <end position="126"/>
    </location>
</feature>
<dbReference type="Pfam" id="PF14285">
    <property type="entry name" value="DUF4367"/>
    <property type="match status" value="1"/>
</dbReference>
<dbReference type="Proteomes" id="UP000198972">
    <property type="component" value="Unassembled WGS sequence"/>
</dbReference>
<proteinExistence type="predicted"/>
<feature type="transmembrane region" description="Helical" evidence="2">
    <location>
        <begin position="49"/>
        <end position="69"/>
    </location>
</feature>
<name>A0A1G7MX65_9BACL</name>
<keyword evidence="2" id="KW-1133">Transmembrane helix</keyword>
<reference evidence="4 5" key="1">
    <citation type="submission" date="2016-10" db="EMBL/GenBank/DDBJ databases">
        <authorList>
            <person name="de Groot N.N."/>
        </authorList>
    </citation>
    <scope>NUCLEOTIDE SEQUENCE [LARGE SCALE GENOMIC DNA]</scope>
    <source>
        <strain evidence="4 5">DSM 28129</strain>
    </source>
</reference>
<evidence type="ECO:0000259" key="3">
    <source>
        <dbReference type="Pfam" id="PF14285"/>
    </source>
</evidence>
<evidence type="ECO:0000313" key="5">
    <source>
        <dbReference type="Proteomes" id="UP000198972"/>
    </source>
</evidence>
<dbReference type="EMBL" id="FNBG01000014">
    <property type="protein sequence ID" value="SDF66398.1"/>
    <property type="molecule type" value="Genomic_DNA"/>
</dbReference>
<evidence type="ECO:0000256" key="2">
    <source>
        <dbReference type="SAM" id="Phobius"/>
    </source>
</evidence>
<protein>
    <recommendedName>
        <fullName evidence="3">DUF4367 domain-containing protein</fullName>
    </recommendedName>
</protein>
<accession>A0A1G7MX65</accession>
<dbReference type="InterPro" id="IPR025377">
    <property type="entry name" value="DUF4367"/>
</dbReference>
<evidence type="ECO:0000313" key="4">
    <source>
        <dbReference type="EMBL" id="SDF66398.1"/>
    </source>
</evidence>
<organism evidence="4 5">
    <name type="scientific">Fontibacillus panacisegetis</name>
    <dbReference type="NCBI Taxonomy" id="670482"/>
    <lineage>
        <taxon>Bacteria</taxon>
        <taxon>Bacillati</taxon>
        <taxon>Bacillota</taxon>
        <taxon>Bacilli</taxon>
        <taxon>Bacillales</taxon>
        <taxon>Paenibacillaceae</taxon>
        <taxon>Fontibacillus</taxon>
    </lineage>
</organism>
<dbReference type="AlphaFoldDB" id="A0A1G7MX65"/>
<keyword evidence="5" id="KW-1185">Reference proteome</keyword>
<evidence type="ECO:0000256" key="1">
    <source>
        <dbReference type="SAM" id="MobiDB-lite"/>
    </source>
</evidence>
<dbReference type="STRING" id="670482.SAMN04488542_114124"/>
<dbReference type="OrthoDB" id="2569390at2"/>